<dbReference type="InterPro" id="IPR017853">
    <property type="entry name" value="GH"/>
</dbReference>
<dbReference type="GO" id="GO:0016787">
    <property type="term" value="F:hydrolase activity"/>
    <property type="evidence" value="ECO:0007669"/>
    <property type="project" value="UniProtKB-KW"/>
</dbReference>
<dbReference type="InterPro" id="IPR051913">
    <property type="entry name" value="GH2_Domain-Containing"/>
</dbReference>
<keyword evidence="2 8" id="KW-0378">Hydrolase</keyword>
<comment type="similarity">
    <text evidence="1">Belongs to the glycosyl hydrolase 2 family.</text>
</comment>
<proteinExistence type="inferred from homology"/>
<dbReference type="InterPro" id="IPR013783">
    <property type="entry name" value="Ig-like_fold"/>
</dbReference>
<dbReference type="PANTHER" id="PTHR42732:SF1">
    <property type="entry name" value="BETA-MANNOSIDASE"/>
    <property type="match status" value="1"/>
</dbReference>
<feature type="domain" description="Glycoside hydrolase family 2 catalytic" evidence="5">
    <location>
        <begin position="346"/>
        <end position="470"/>
    </location>
</feature>
<name>A0ABX1RRY2_9FLAO</name>
<dbReference type="InterPro" id="IPR006102">
    <property type="entry name" value="Ig-like_GH2"/>
</dbReference>
<evidence type="ECO:0000259" key="4">
    <source>
        <dbReference type="Pfam" id="PF00703"/>
    </source>
</evidence>
<dbReference type="InterPro" id="IPR008979">
    <property type="entry name" value="Galactose-bd-like_sf"/>
</dbReference>
<dbReference type="InterPro" id="IPR040605">
    <property type="entry name" value="Glyco_hydro2_dom5"/>
</dbReference>
<feature type="domain" description="Glycoside hydrolase family 2 immunoglobulin-like beta-sandwich" evidence="4">
    <location>
        <begin position="233"/>
        <end position="337"/>
    </location>
</feature>
<dbReference type="PANTHER" id="PTHR42732">
    <property type="entry name" value="BETA-GALACTOSIDASE"/>
    <property type="match status" value="1"/>
</dbReference>
<dbReference type="Pfam" id="PF00703">
    <property type="entry name" value="Glyco_hydro_2"/>
    <property type="match status" value="1"/>
</dbReference>
<dbReference type="Gene3D" id="2.60.120.260">
    <property type="entry name" value="Galactose-binding domain-like"/>
    <property type="match status" value="1"/>
</dbReference>
<dbReference type="SUPFAM" id="SSF49785">
    <property type="entry name" value="Galactose-binding domain-like"/>
    <property type="match status" value="1"/>
</dbReference>
<dbReference type="InterPro" id="IPR006103">
    <property type="entry name" value="Glyco_hydro_2_cat"/>
</dbReference>
<dbReference type="Proteomes" id="UP000746690">
    <property type="component" value="Unassembled WGS sequence"/>
</dbReference>
<dbReference type="SUPFAM" id="SSF49303">
    <property type="entry name" value="beta-Galactosidase/glucuronidase domain"/>
    <property type="match status" value="1"/>
</dbReference>
<dbReference type="InterPro" id="IPR036156">
    <property type="entry name" value="Beta-gal/glucu_dom_sf"/>
</dbReference>
<evidence type="ECO:0000313" key="9">
    <source>
        <dbReference type="Proteomes" id="UP000746690"/>
    </source>
</evidence>
<evidence type="ECO:0000259" key="6">
    <source>
        <dbReference type="Pfam" id="PF02837"/>
    </source>
</evidence>
<keyword evidence="3" id="KW-0326">Glycosidase</keyword>
<evidence type="ECO:0000313" key="8">
    <source>
        <dbReference type="EMBL" id="NMH86307.1"/>
    </source>
</evidence>
<dbReference type="InterPro" id="IPR006104">
    <property type="entry name" value="Glyco_hydro_2_N"/>
</dbReference>
<keyword evidence="9" id="KW-1185">Reference proteome</keyword>
<dbReference type="Gene3D" id="3.20.20.80">
    <property type="entry name" value="Glycosidases"/>
    <property type="match status" value="1"/>
</dbReference>
<evidence type="ECO:0000259" key="7">
    <source>
        <dbReference type="Pfam" id="PF18565"/>
    </source>
</evidence>
<evidence type="ECO:0000256" key="2">
    <source>
        <dbReference type="ARBA" id="ARBA00022801"/>
    </source>
</evidence>
<dbReference type="SUPFAM" id="SSF51445">
    <property type="entry name" value="(Trans)glycosidases"/>
    <property type="match status" value="1"/>
</dbReference>
<feature type="domain" description="Glycosyl hydrolases family 2 sugar binding" evidence="6">
    <location>
        <begin position="98"/>
        <end position="212"/>
    </location>
</feature>
<reference evidence="8 9" key="1">
    <citation type="submission" date="2020-04" db="EMBL/GenBank/DDBJ databases">
        <title>A Flavivirga sp. nov.</title>
        <authorList>
            <person name="Sun X."/>
        </authorList>
    </citation>
    <scope>NUCLEOTIDE SEQUENCE [LARGE SCALE GENOMIC DNA]</scope>
    <source>
        <strain evidence="8 9">Y03</strain>
    </source>
</reference>
<evidence type="ECO:0000256" key="1">
    <source>
        <dbReference type="ARBA" id="ARBA00007401"/>
    </source>
</evidence>
<evidence type="ECO:0000256" key="3">
    <source>
        <dbReference type="ARBA" id="ARBA00023295"/>
    </source>
</evidence>
<feature type="domain" description="Glycoside hydrolase family 2" evidence="7">
    <location>
        <begin position="755"/>
        <end position="838"/>
    </location>
</feature>
<dbReference type="Pfam" id="PF02836">
    <property type="entry name" value="Glyco_hydro_2_C"/>
    <property type="match status" value="1"/>
</dbReference>
<gene>
    <name evidence="8" type="ORF">HHX25_02205</name>
</gene>
<comment type="caution">
    <text evidence="8">The sequence shown here is derived from an EMBL/GenBank/DDBJ whole genome shotgun (WGS) entry which is preliminary data.</text>
</comment>
<sequence>MSTSKEIRITTFFIYRFLGKRLCVLFFLYLSTLYISAQNKLPEYSTAGFFEVENSGRKAYNFNVGWRFIKSDIKNAQEIGFDDSSWEIVNVPHGLESLPVEASGGVNYQGPAWYRKHFSLNPEMKGKILILHFEGVMGKSKVYLNGILLKEHFGGYLPIVIDISNHVSFNTKNVIAIRTDNSDDGIYPPGKPQSTLDFSYFGGIYRDAWLISTNKAHITDANLIDKVADGGVFVRYENLSKQQVDVVIRTNVENQHNKKQNLTLVAEIKDKVNKTVATVTNTLSISRGKNRTVSQRIKVLEPNLWTPDIPYLYDLVLTIKNKKGEIVDGYRKRIGIRTIHFDDEKGFFLNGEHYSHKLLGANRHQDFAIIGNALPNALHWRDVKKLRDAGFRIIRNAHYPQDPAFMDACDELGMFIIDATPGWQFWNKAPIFEKRVYSDIRQMVRRDRNHPSVIMWEPILNETHYPDHFAKNVHDIVHEEYPYPGAFTACDHSAKGSEHFDIVYRGAPKYDKKTGELQSFNYTGYWEKMKEELPKQAFFTREWGDNVDDWSSHNSPSRASRNWGERPQIVQALHYAKPIDYDFYNLERLYFPLPKYIGGTIWHSFDHQRGYNPVPFYGGIMDAFRQPKYAYHMFTSQRDPDLELNHAKSGPYIYLAHELTPFSSPDVVVFSNCDEVRLTFCGEEPITLKADKDNIQIPHPYYVFKDAYNFMTLKKLHRTRRFSEAYMLVEGLKDGQVIVSHKRQPSKKATKLVLHLDNENMPLIANGSDVVAVVASIVDEDGIIKRLNNEYIQFEIEGEGRIIGENDFSINPSKVEWGTAPILVQTTNKAGKIKVKAKLFFEGINKAVGGDIEFESIENEENMIYSELPTKKAVAKEETLIDTEEVKLLQEKLRKTEIELRDLQMKQVEKDQDEIEKKRLGKDN</sequence>
<dbReference type="Pfam" id="PF18565">
    <property type="entry name" value="Glyco_hydro2_C5"/>
    <property type="match status" value="1"/>
</dbReference>
<dbReference type="Pfam" id="PF02837">
    <property type="entry name" value="Glyco_hydro_2_N"/>
    <property type="match status" value="1"/>
</dbReference>
<protein>
    <submittedName>
        <fullName evidence="8">Glycoside hydrolase family 2 protein</fullName>
    </submittedName>
</protein>
<dbReference type="Gene3D" id="2.60.40.10">
    <property type="entry name" value="Immunoglobulins"/>
    <property type="match status" value="2"/>
</dbReference>
<dbReference type="RefSeq" id="WP_169669620.1">
    <property type="nucleotide sequence ID" value="NZ_JABBHF010000001.1"/>
</dbReference>
<dbReference type="EMBL" id="JABBHF010000001">
    <property type="protein sequence ID" value="NMH86307.1"/>
    <property type="molecule type" value="Genomic_DNA"/>
</dbReference>
<evidence type="ECO:0000259" key="5">
    <source>
        <dbReference type="Pfam" id="PF02836"/>
    </source>
</evidence>
<organism evidence="8 9">
    <name type="scientific">Flavivirga algicola</name>
    <dbReference type="NCBI Taxonomy" id="2729136"/>
    <lineage>
        <taxon>Bacteria</taxon>
        <taxon>Pseudomonadati</taxon>
        <taxon>Bacteroidota</taxon>
        <taxon>Flavobacteriia</taxon>
        <taxon>Flavobacteriales</taxon>
        <taxon>Flavobacteriaceae</taxon>
        <taxon>Flavivirga</taxon>
    </lineage>
</organism>
<accession>A0ABX1RRY2</accession>